<dbReference type="InterPro" id="IPR010982">
    <property type="entry name" value="Lambda_DNA-bd_dom_sf"/>
</dbReference>
<dbReference type="CDD" id="cd00093">
    <property type="entry name" value="HTH_XRE"/>
    <property type="match status" value="1"/>
</dbReference>
<dbReference type="EMBL" id="SMBP01000009">
    <property type="protein sequence ID" value="TCU60045.1"/>
    <property type="molecule type" value="Genomic_DNA"/>
</dbReference>
<evidence type="ECO:0000313" key="3">
    <source>
        <dbReference type="EMBL" id="TCU60045.1"/>
    </source>
</evidence>
<evidence type="ECO:0000256" key="1">
    <source>
        <dbReference type="ARBA" id="ARBA00023125"/>
    </source>
</evidence>
<dbReference type="GO" id="GO:0003677">
    <property type="term" value="F:DNA binding"/>
    <property type="evidence" value="ECO:0007669"/>
    <property type="project" value="UniProtKB-KW"/>
</dbReference>
<dbReference type="Gene3D" id="1.10.260.40">
    <property type="entry name" value="lambda repressor-like DNA-binding domains"/>
    <property type="match status" value="1"/>
</dbReference>
<dbReference type="SMART" id="SM00530">
    <property type="entry name" value="HTH_XRE"/>
    <property type="match status" value="1"/>
</dbReference>
<feature type="domain" description="HTH cro/C1-type" evidence="2">
    <location>
        <begin position="10"/>
        <end position="64"/>
    </location>
</feature>
<evidence type="ECO:0000313" key="4">
    <source>
        <dbReference type="Proteomes" id="UP000295773"/>
    </source>
</evidence>
<dbReference type="PANTHER" id="PTHR46558">
    <property type="entry name" value="TRACRIPTIONAL REGULATORY PROTEIN-RELATED-RELATED"/>
    <property type="match status" value="1"/>
</dbReference>
<gene>
    <name evidence="3" type="ORF">EDD61_10983</name>
</gene>
<dbReference type="Proteomes" id="UP000295773">
    <property type="component" value="Unassembled WGS sequence"/>
</dbReference>
<accession>A0A4V2VKI7</accession>
<dbReference type="PROSITE" id="PS50943">
    <property type="entry name" value="HTH_CROC1"/>
    <property type="match status" value="1"/>
</dbReference>
<comment type="caution">
    <text evidence="3">The sequence shown here is derived from an EMBL/GenBank/DDBJ whole genome shotgun (WGS) entry which is preliminary data.</text>
</comment>
<dbReference type="InterPro" id="IPR001387">
    <property type="entry name" value="Cro/C1-type_HTH"/>
</dbReference>
<sequence>MKPLKLGENIAALRRKANITQDQLANWIGVSKSSVSKWETNTSYPDIIFLPQLATLFNVTVDELMGYEPQLTQEAIVELYHQLSDEIAHDSDEALKHCEELLHTYHACFPFLYKMIVLYLNHATLFKDPAKILDEALKLCHYVEKECKDPTLTKETLTLEIMAYIASDKPMDALQLLGEIPRPIAQDSELTAACHQKLGNMEQAYRILQTSAYQHLLFLIQDSISFMMLRIDDLIACEKTIAKVKSLLELYQISHIHPYTAFQSLLAIAQVYAHHHLYEEAFKELTHSADILATTNMDKLQNQDDYFTELNSWLKEITLDTQPPRNRTIVIESLLQIINELPEFQPMKKDPRFQHCIRILLQKKEETTCRP</sequence>
<dbReference type="PANTHER" id="PTHR46558:SF11">
    <property type="entry name" value="HTH-TYPE TRANSCRIPTIONAL REGULATOR XRE"/>
    <property type="match status" value="1"/>
</dbReference>
<keyword evidence="1" id="KW-0238">DNA-binding</keyword>
<dbReference type="SUPFAM" id="SSF47413">
    <property type="entry name" value="lambda repressor-like DNA-binding domains"/>
    <property type="match status" value="1"/>
</dbReference>
<name>A0A4V2VKI7_9FIRM</name>
<protein>
    <submittedName>
        <fullName evidence="3">Transcriptional regulator with XRE-family HTH domain</fullName>
    </submittedName>
</protein>
<proteinExistence type="predicted"/>
<reference evidence="3 4" key="1">
    <citation type="submission" date="2019-03" db="EMBL/GenBank/DDBJ databases">
        <title>Genomic Encyclopedia of Type Strains, Phase IV (KMG-IV): sequencing the most valuable type-strain genomes for metagenomic binning, comparative biology and taxonomic classification.</title>
        <authorList>
            <person name="Goeker M."/>
        </authorList>
    </citation>
    <scope>NUCLEOTIDE SEQUENCE [LARGE SCALE GENOMIC DNA]</scope>
    <source>
        <strain evidence="3 4">DSM 29481</strain>
    </source>
</reference>
<organism evidence="3 4">
    <name type="scientific">Longicatena caecimuris</name>
    <dbReference type="NCBI Taxonomy" id="1796635"/>
    <lineage>
        <taxon>Bacteria</taxon>
        <taxon>Bacillati</taxon>
        <taxon>Bacillota</taxon>
        <taxon>Erysipelotrichia</taxon>
        <taxon>Erysipelotrichales</taxon>
        <taxon>Erysipelotrichaceae</taxon>
        <taxon>Longicatena</taxon>
    </lineage>
</organism>
<dbReference type="AlphaFoldDB" id="A0A4V2VKI7"/>
<dbReference type="Pfam" id="PF01381">
    <property type="entry name" value="HTH_3"/>
    <property type="match status" value="1"/>
</dbReference>
<evidence type="ECO:0000259" key="2">
    <source>
        <dbReference type="PROSITE" id="PS50943"/>
    </source>
</evidence>
<dbReference type="RefSeq" id="WP_132224751.1">
    <property type="nucleotide sequence ID" value="NZ_JANKBG010000009.1"/>
</dbReference>
<keyword evidence="4" id="KW-1185">Reference proteome</keyword>